<protein>
    <recommendedName>
        <fullName evidence="6">Trehalose 6-phosphate phosphatase</fullName>
        <ecNumber evidence="6">3.1.3.12</ecNumber>
    </recommendedName>
</protein>
<dbReference type="SUPFAM" id="SSF56784">
    <property type="entry name" value="HAD-like"/>
    <property type="match status" value="1"/>
</dbReference>
<proteinExistence type="inferred from homology"/>
<evidence type="ECO:0000256" key="6">
    <source>
        <dbReference type="RuleBase" id="RU361117"/>
    </source>
</evidence>
<dbReference type="EC" id="3.1.3.12" evidence="6"/>
<sequence length="353" mass="37898">MSLLNTVSPAARAPRLLVVSDFDGTLAGISEDPMNVPVESASIAALSALAGMPDTRVVILSGRNLAQLDVVCPTQPPIARVGSHGAEPEGHAAQLDPEQRAALDALAEELEALCEGVEGAFVEYKPYQRVFHYIRVRDEEVMRRLLAEVEALDPRGTHVTWGKRVVEFSVSTATKGTWMREEQERWRPDVTVFAGDDTTDEHAFKVMAPTDLSVKVGRGETAATTRVGSIHEVGELLDALARARAERINPAALRVADRLALACANMAAVLAQATPEQWDARAHSTLSSLIAQTPRPAAAWAEFTRATSAALDVAGEESALARVIARELVPEIEACARDLASRWGARTYLGGPA</sequence>
<dbReference type="GO" id="GO:0046872">
    <property type="term" value="F:metal ion binding"/>
    <property type="evidence" value="ECO:0007669"/>
    <property type="project" value="UniProtKB-KW"/>
</dbReference>
<gene>
    <name evidence="7" type="primary">otsB</name>
    <name evidence="7" type="ORF">CXB45_02435</name>
</gene>
<dbReference type="InterPro" id="IPR006379">
    <property type="entry name" value="HAD-SF_hydro_IIB"/>
</dbReference>
<dbReference type="InterPro" id="IPR044651">
    <property type="entry name" value="OTSB-like"/>
</dbReference>
<comment type="cofactor">
    <cofactor evidence="6">
        <name>Mg(2+)</name>
        <dbReference type="ChEBI" id="CHEBI:18420"/>
    </cofactor>
</comment>
<evidence type="ECO:0000256" key="2">
    <source>
        <dbReference type="ARBA" id="ARBA00005199"/>
    </source>
</evidence>
<dbReference type="Gene3D" id="3.40.50.1000">
    <property type="entry name" value="HAD superfamily/HAD-like"/>
    <property type="match status" value="1"/>
</dbReference>
<dbReference type="AlphaFoldDB" id="A0A2N0X9G8"/>
<reference evidence="7 8" key="1">
    <citation type="submission" date="2017-12" db="EMBL/GenBank/DDBJ databases">
        <title>Corynebacterium mastitidis 16-1433 Genome.</title>
        <authorList>
            <person name="Gulvik C.A."/>
        </authorList>
    </citation>
    <scope>NUCLEOTIDE SEQUENCE [LARGE SCALE GENOMIC DNA]</scope>
    <source>
        <strain evidence="7 8">16-1433</strain>
    </source>
</reference>
<comment type="similarity">
    <text evidence="3 6">Belongs to the trehalose phosphatase family.</text>
</comment>
<evidence type="ECO:0000256" key="5">
    <source>
        <dbReference type="ARBA" id="ARBA00024179"/>
    </source>
</evidence>
<dbReference type="InterPro" id="IPR023214">
    <property type="entry name" value="HAD_sf"/>
</dbReference>
<keyword evidence="6" id="KW-0460">Magnesium</keyword>
<dbReference type="NCBIfam" id="TIGR01484">
    <property type="entry name" value="HAD-SF-IIB"/>
    <property type="match status" value="1"/>
</dbReference>
<dbReference type="GO" id="GO:0005992">
    <property type="term" value="P:trehalose biosynthetic process"/>
    <property type="evidence" value="ECO:0007669"/>
    <property type="project" value="UniProtKB-UniPathway"/>
</dbReference>
<dbReference type="Gene3D" id="3.30.70.1020">
    <property type="entry name" value="Trehalose-6-phosphate phosphatase related protein, domain 2"/>
    <property type="match status" value="1"/>
</dbReference>
<evidence type="ECO:0000313" key="8">
    <source>
        <dbReference type="Proteomes" id="UP000233249"/>
    </source>
</evidence>
<dbReference type="Proteomes" id="UP000233249">
    <property type="component" value="Unassembled WGS sequence"/>
</dbReference>
<dbReference type="Pfam" id="PF02358">
    <property type="entry name" value="Trehalose_PPase"/>
    <property type="match status" value="1"/>
</dbReference>
<accession>A0A2N0X9G8</accession>
<evidence type="ECO:0000256" key="4">
    <source>
        <dbReference type="ARBA" id="ARBA00022801"/>
    </source>
</evidence>
<dbReference type="STRING" id="1121365.GCA_000375365_00714"/>
<name>A0A2N0X9G8_9CORY</name>
<dbReference type="InterPro" id="IPR036412">
    <property type="entry name" value="HAD-like_sf"/>
</dbReference>
<dbReference type="PANTHER" id="PTHR43768">
    <property type="entry name" value="TREHALOSE 6-PHOSPHATE PHOSPHATASE"/>
    <property type="match status" value="1"/>
</dbReference>
<evidence type="ECO:0000256" key="1">
    <source>
        <dbReference type="ARBA" id="ARBA00000500"/>
    </source>
</evidence>
<dbReference type="EMBL" id="PJAF01000004">
    <property type="protein sequence ID" value="PKF69353.1"/>
    <property type="molecule type" value="Genomic_DNA"/>
</dbReference>
<comment type="pathway">
    <text evidence="2 6">Glycan biosynthesis; trehalose biosynthesis.</text>
</comment>
<dbReference type="PANTHER" id="PTHR43768:SF3">
    <property type="entry name" value="TREHALOSE 6-PHOSPHATE PHOSPHATASE"/>
    <property type="match status" value="1"/>
</dbReference>
<evidence type="ECO:0000256" key="3">
    <source>
        <dbReference type="ARBA" id="ARBA00008770"/>
    </source>
</evidence>
<comment type="function">
    <text evidence="5 6">Removes the phosphate from trehalose 6-phosphate to produce free trehalose.</text>
</comment>
<dbReference type="NCBIfam" id="TIGR00685">
    <property type="entry name" value="T6PP"/>
    <property type="match status" value="1"/>
</dbReference>
<dbReference type="InterPro" id="IPR003337">
    <property type="entry name" value="Trehalose_PPase"/>
</dbReference>
<dbReference type="RefSeq" id="WP_101173037.1">
    <property type="nucleotide sequence ID" value="NZ_JAKRKB010000008.1"/>
</dbReference>
<comment type="catalytic activity">
    <reaction evidence="1 6">
        <text>alpha,alpha-trehalose 6-phosphate + H2O = alpha,alpha-trehalose + phosphate</text>
        <dbReference type="Rhea" id="RHEA:23420"/>
        <dbReference type="ChEBI" id="CHEBI:15377"/>
        <dbReference type="ChEBI" id="CHEBI:16551"/>
        <dbReference type="ChEBI" id="CHEBI:43474"/>
        <dbReference type="ChEBI" id="CHEBI:58429"/>
        <dbReference type="EC" id="3.1.3.12"/>
    </reaction>
</comment>
<evidence type="ECO:0000313" key="7">
    <source>
        <dbReference type="EMBL" id="PKF69353.1"/>
    </source>
</evidence>
<dbReference type="UniPathway" id="UPA00299"/>
<comment type="caution">
    <text evidence="7">The sequence shown here is derived from an EMBL/GenBank/DDBJ whole genome shotgun (WGS) entry which is preliminary data.</text>
</comment>
<keyword evidence="4 6" id="KW-0378">Hydrolase</keyword>
<keyword evidence="6" id="KW-0479">Metal-binding</keyword>
<dbReference type="GO" id="GO:0004805">
    <property type="term" value="F:trehalose-phosphatase activity"/>
    <property type="evidence" value="ECO:0007669"/>
    <property type="project" value="UniProtKB-EC"/>
</dbReference>
<organism evidence="7 8">
    <name type="scientific">Corynebacterium mastitidis</name>
    <dbReference type="NCBI Taxonomy" id="161890"/>
    <lineage>
        <taxon>Bacteria</taxon>
        <taxon>Bacillati</taxon>
        <taxon>Actinomycetota</taxon>
        <taxon>Actinomycetes</taxon>
        <taxon>Mycobacteriales</taxon>
        <taxon>Corynebacteriaceae</taxon>
        <taxon>Corynebacterium</taxon>
    </lineage>
</organism>